<evidence type="ECO:0000313" key="1">
    <source>
        <dbReference type="EMBL" id="MBW75922.1"/>
    </source>
</evidence>
<accession>A0A2M4DEB1</accession>
<dbReference type="AlphaFoldDB" id="A0A2M4DEB1"/>
<proteinExistence type="predicted"/>
<reference evidence="1" key="1">
    <citation type="submission" date="2018-01" db="EMBL/GenBank/DDBJ databases">
        <title>An insight into the sialome of Amazonian anophelines.</title>
        <authorList>
            <person name="Ribeiro J.M."/>
            <person name="Scarpassa V."/>
            <person name="Calvo E."/>
        </authorList>
    </citation>
    <scope>NUCLEOTIDE SEQUENCE</scope>
</reference>
<name>A0A2M4DEB1_ANODA</name>
<dbReference type="EMBL" id="GGFL01011744">
    <property type="protein sequence ID" value="MBW75922.1"/>
    <property type="molecule type" value="Transcribed_RNA"/>
</dbReference>
<sequence>MLRSQQMVYWICCSSYWGFCTTSSIEIQGYMTLAFNTGPTCKWMPRGWMLGWNRPNIDISAGECRRVVCHR</sequence>
<organism evidence="1">
    <name type="scientific">Anopheles darlingi</name>
    <name type="common">Mosquito</name>
    <dbReference type="NCBI Taxonomy" id="43151"/>
    <lineage>
        <taxon>Eukaryota</taxon>
        <taxon>Metazoa</taxon>
        <taxon>Ecdysozoa</taxon>
        <taxon>Arthropoda</taxon>
        <taxon>Hexapoda</taxon>
        <taxon>Insecta</taxon>
        <taxon>Pterygota</taxon>
        <taxon>Neoptera</taxon>
        <taxon>Endopterygota</taxon>
        <taxon>Diptera</taxon>
        <taxon>Nematocera</taxon>
        <taxon>Culicoidea</taxon>
        <taxon>Culicidae</taxon>
        <taxon>Anophelinae</taxon>
        <taxon>Anopheles</taxon>
    </lineage>
</organism>
<protein>
    <submittedName>
        <fullName evidence="1">Putative secreted protein</fullName>
    </submittedName>
</protein>